<reference evidence="3" key="2">
    <citation type="submission" date="2023-07" db="EMBL/GenBank/DDBJ databases">
        <title>Yangia mangrovi SAOS 153D genome.</title>
        <authorList>
            <person name="Verma A."/>
            <person name="Pal Y."/>
            <person name="Sundharam S."/>
            <person name="Bisht B."/>
            <person name="Srinivasan K."/>
        </authorList>
    </citation>
    <scope>NUCLEOTIDE SEQUENCE [LARGE SCALE GENOMIC DNA]</scope>
    <source>
        <strain evidence="3">SAOS 153D</strain>
    </source>
</reference>
<dbReference type="EMBL" id="NTHN02000105">
    <property type="protein sequence ID" value="MCT4373590.1"/>
    <property type="molecule type" value="Genomic_DNA"/>
</dbReference>
<comment type="caution">
    <text evidence="2">The sequence shown here is derived from an EMBL/GenBank/DDBJ whole genome shotgun (WGS) entry which is preliminary data.</text>
</comment>
<dbReference type="Proteomes" id="UP000217448">
    <property type="component" value="Unassembled WGS sequence"/>
</dbReference>
<sequence length="110" mass="12112">MQIAKDLEFICAQSSIRGKLVAINQRKHSAFILHQKLSIPKAVAGGKEYPQGHSDENKQKTKIAIVNELMALSGILNGAMTTTDTKRFRLLETIVHEAPEAETDVLKASQ</sequence>
<keyword evidence="3" id="KW-1185">Reference proteome</keyword>
<proteinExistence type="predicted"/>
<accession>A0A2A3JWP5</accession>
<organism evidence="2">
    <name type="scientific">Alloyangia mangrovi</name>
    <dbReference type="NCBI Taxonomy" id="1779329"/>
    <lineage>
        <taxon>Bacteria</taxon>
        <taxon>Pseudomonadati</taxon>
        <taxon>Pseudomonadota</taxon>
        <taxon>Alphaproteobacteria</taxon>
        <taxon>Rhodobacterales</taxon>
        <taxon>Roseobacteraceae</taxon>
        <taxon>Alloyangia</taxon>
    </lineage>
</organism>
<protein>
    <submittedName>
        <fullName evidence="2">Uncharacterized protein</fullName>
    </submittedName>
</protein>
<name>A0A2A3JWP5_9RHOB</name>
<gene>
    <name evidence="1" type="ORF">CLG85_026155</name>
    <name evidence="2" type="ORF">CLG85_12075</name>
</gene>
<evidence type="ECO:0000313" key="2">
    <source>
        <dbReference type="EMBL" id="PBD18924.1"/>
    </source>
</evidence>
<reference evidence="1" key="3">
    <citation type="submission" date="2024-05" db="EMBL/GenBank/DDBJ databases">
        <title>Yangia mangrovi SAOS 153D genome.</title>
        <authorList>
            <person name="Verma A."/>
            <person name="Pal Y."/>
            <person name="Sundharam S."/>
            <person name="Bisht B."/>
            <person name="Srinivasan K."/>
        </authorList>
    </citation>
    <scope>NUCLEOTIDE SEQUENCE</scope>
    <source>
        <strain evidence="1">SAOS 153D</strain>
    </source>
</reference>
<evidence type="ECO:0000313" key="1">
    <source>
        <dbReference type="EMBL" id="MCT4373590.1"/>
    </source>
</evidence>
<reference evidence="2" key="1">
    <citation type="submission" date="2017-09" db="EMBL/GenBank/DDBJ databases">
        <title>Yangia sp. SAOS 153D whole genome sequencing.</title>
        <authorList>
            <person name="Verma A."/>
            <person name="Krishnamurthi S."/>
        </authorList>
    </citation>
    <scope>NUCLEOTIDE SEQUENCE [LARGE SCALE GENOMIC DNA]</scope>
    <source>
        <strain evidence="2">SAOS 153D</strain>
    </source>
</reference>
<dbReference type="EMBL" id="NTHN01000175">
    <property type="protein sequence ID" value="PBD18924.1"/>
    <property type="molecule type" value="Genomic_DNA"/>
</dbReference>
<dbReference type="RefSeq" id="WP_095882502.1">
    <property type="nucleotide sequence ID" value="NZ_NTHN02000105.1"/>
</dbReference>
<dbReference type="AlphaFoldDB" id="A0A2A3JWP5"/>
<evidence type="ECO:0000313" key="3">
    <source>
        <dbReference type="Proteomes" id="UP000217448"/>
    </source>
</evidence>